<protein>
    <submittedName>
        <fullName evidence="1">Uncharacterized protein</fullName>
    </submittedName>
</protein>
<accession>F6HBT9</accession>
<reference evidence="2" key="1">
    <citation type="journal article" date="2007" name="Nature">
        <title>The grapevine genome sequence suggests ancestral hexaploidization in major angiosperm phyla.</title>
        <authorList>
            <consortium name="The French-Italian Public Consortium for Grapevine Genome Characterization."/>
            <person name="Jaillon O."/>
            <person name="Aury J.-M."/>
            <person name="Noel B."/>
            <person name="Policriti A."/>
            <person name="Clepet C."/>
            <person name="Casagrande A."/>
            <person name="Choisne N."/>
            <person name="Aubourg S."/>
            <person name="Vitulo N."/>
            <person name="Jubin C."/>
            <person name="Vezzi A."/>
            <person name="Legeai F."/>
            <person name="Hugueney P."/>
            <person name="Dasilva C."/>
            <person name="Horner D."/>
            <person name="Mica E."/>
            <person name="Jublot D."/>
            <person name="Poulain J."/>
            <person name="Bruyere C."/>
            <person name="Billault A."/>
            <person name="Segurens B."/>
            <person name="Gouyvenoux M."/>
            <person name="Ugarte E."/>
            <person name="Cattonaro F."/>
            <person name="Anthouard V."/>
            <person name="Vico V."/>
            <person name="Del Fabbro C."/>
            <person name="Alaux M."/>
            <person name="Di Gaspero G."/>
            <person name="Dumas V."/>
            <person name="Felice N."/>
            <person name="Paillard S."/>
            <person name="Juman I."/>
            <person name="Moroldo M."/>
            <person name="Scalabrin S."/>
            <person name="Canaguier A."/>
            <person name="Le Clainche I."/>
            <person name="Malacrida G."/>
            <person name="Durand E."/>
            <person name="Pesole G."/>
            <person name="Laucou V."/>
            <person name="Chatelet P."/>
            <person name="Merdinoglu D."/>
            <person name="Delledonne M."/>
            <person name="Pezzotti M."/>
            <person name="Lecharny A."/>
            <person name="Scarpelli C."/>
            <person name="Artiguenave F."/>
            <person name="Pe M.E."/>
            <person name="Valle G."/>
            <person name="Morgante M."/>
            <person name="Caboche M."/>
            <person name="Adam-Blondon A.-F."/>
            <person name="Weissenbach J."/>
            <person name="Quetier F."/>
            <person name="Wincker P."/>
        </authorList>
    </citation>
    <scope>NUCLEOTIDE SEQUENCE [LARGE SCALE GENOMIC DNA]</scope>
    <source>
        <strain evidence="2">cv. Pinot noir / PN40024</strain>
    </source>
</reference>
<dbReference type="PaxDb" id="29760-VIT_09s0018g01430.t01"/>
<gene>
    <name evidence="1" type="ordered locus">VIT_09s0018g01430</name>
</gene>
<dbReference type="AlphaFoldDB" id="F6HBT9"/>
<sequence length="33" mass="4078">MEKKVDEIQERTFLQSVLFRFFFSHKESQTPML</sequence>
<evidence type="ECO:0000313" key="2">
    <source>
        <dbReference type="Proteomes" id="UP000009183"/>
    </source>
</evidence>
<dbReference type="HOGENOM" id="CLU_3385778_0_0_1"/>
<organism evidence="1 2">
    <name type="scientific">Vitis vinifera</name>
    <name type="common">Grape</name>
    <dbReference type="NCBI Taxonomy" id="29760"/>
    <lineage>
        <taxon>Eukaryota</taxon>
        <taxon>Viridiplantae</taxon>
        <taxon>Streptophyta</taxon>
        <taxon>Embryophyta</taxon>
        <taxon>Tracheophyta</taxon>
        <taxon>Spermatophyta</taxon>
        <taxon>Magnoliopsida</taxon>
        <taxon>eudicotyledons</taxon>
        <taxon>Gunneridae</taxon>
        <taxon>Pentapetalae</taxon>
        <taxon>rosids</taxon>
        <taxon>Vitales</taxon>
        <taxon>Vitaceae</taxon>
        <taxon>Viteae</taxon>
        <taxon>Vitis</taxon>
    </lineage>
</organism>
<name>F6HBT9_VITVI</name>
<keyword evidence="2" id="KW-1185">Reference proteome</keyword>
<proteinExistence type="predicted"/>
<dbReference type="InParanoid" id="F6HBT9"/>
<evidence type="ECO:0000313" key="1">
    <source>
        <dbReference type="EMBL" id="CCB49704.1"/>
    </source>
</evidence>
<dbReference type="EMBL" id="FN595513">
    <property type="protein sequence ID" value="CCB49704.1"/>
    <property type="molecule type" value="Genomic_DNA"/>
</dbReference>
<dbReference type="Proteomes" id="UP000009183">
    <property type="component" value="Chromosome 9"/>
</dbReference>